<evidence type="ECO:0000259" key="3">
    <source>
        <dbReference type="Pfam" id="PF24854"/>
    </source>
</evidence>
<evidence type="ECO:0000256" key="2">
    <source>
        <dbReference type="SAM" id="Phobius"/>
    </source>
</evidence>
<organism evidence="4 5">
    <name type="scientific">Rhypophila decipiens</name>
    <dbReference type="NCBI Taxonomy" id="261697"/>
    <lineage>
        <taxon>Eukaryota</taxon>
        <taxon>Fungi</taxon>
        <taxon>Dikarya</taxon>
        <taxon>Ascomycota</taxon>
        <taxon>Pezizomycotina</taxon>
        <taxon>Sordariomycetes</taxon>
        <taxon>Sordariomycetidae</taxon>
        <taxon>Sordariales</taxon>
        <taxon>Naviculisporaceae</taxon>
        <taxon>Rhypophila</taxon>
    </lineage>
</organism>
<keyword evidence="2" id="KW-1133">Transmembrane helix</keyword>
<dbReference type="Pfam" id="PF24854">
    <property type="entry name" value="DUF7728"/>
    <property type="match status" value="1"/>
</dbReference>
<proteinExistence type="predicted"/>
<keyword evidence="5" id="KW-1185">Reference proteome</keyword>
<dbReference type="PANTHER" id="PTHR40622">
    <property type="match status" value="1"/>
</dbReference>
<feature type="region of interest" description="Disordered" evidence="1">
    <location>
        <begin position="234"/>
        <end position="271"/>
    </location>
</feature>
<dbReference type="Proteomes" id="UP001301769">
    <property type="component" value="Unassembled WGS sequence"/>
</dbReference>
<keyword evidence="2" id="KW-0812">Transmembrane</keyword>
<dbReference type="EMBL" id="MU858099">
    <property type="protein sequence ID" value="KAK4214108.1"/>
    <property type="molecule type" value="Genomic_DNA"/>
</dbReference>
<feature type="compositionally biased region" description="Basic and acidic residues" evidence="1">
    <location>
        <begin position="254"/>
        <end position="271"/>
    </location>
</feature>
<reference evidence="4" key="2">
    <citation type="submission" date="2023-05" db="EMBL/GenBank/DDBJ databases">
        <authorList>
            <consortium name="Lawrence Berkeley National Laboratory"/>
            <person name="Steindorff A."/>
            <person name="Hensen N."/>
            <person name="Bonometti L."/>
            <person name="Westerberg I."/>
            <person name="Brannstrom I.O."/>
            <person name="Guillou S."/>
            <person name="Cros-Aarteil S."/>
            <person name="Calhoun S."/>
            <person name="Haridas S."/>
            <person name="Kuo A."/>
            <person name="Mondo S."/>
            <person name="Pangilinan J."/>
            <person name="Riley R."/>
            <person name="Labutti K."/>
            <person name="Andreopoulos B."/>
            <person name="Lipzen A."/>
            <person name="Chen C."/>
            <person name="Yanf M."/>
            <person name="Daum C."/>
            <person name="Ng V."/>
            <person name="Clum A."/>
            <person name="Ohm R."/>
            <person name="Martin F."/>
            <person name="Silar P."/>
            <person name="Natvig D."/>
            <person name="Lalanne C."/>
            <person name="Gautier V."/>
            <person name="Ament-Velasquez S.L."/>
            <person name="Kruys A."/>
            <person name="Hutchinson M.I."/>
            <person name="Powell A.J."/>
            <person name="Barry K."/>
            <person name="Miller A.N."/>
            <person name="Grigoriev I.V."/>
            <person name="Debuchy R."/>
            <person name="Gladieux P."/>
            <person name="Thoren M.H."/>
            <person name="Johannesson H."/>
        </authorList>
    </citation>
    <scope>NUCLEOTIDE SEQUENCE</scope>
    <source>
        <strain evidence="4">PSN293</strain>
    </source>
</reference>
<gene>
    <name evidence="4" type="ORF">QBC37DRAFT_315135</name>
</gene>
<accession>A0AAN6Y8K1</accession>
<dbReference type="InterPro" id="IPR056145">
    <property type="entry name" value="DUF7728"/>
</dbReference>
<evidence type="ECO:0000313" key="5">
    <source>
        <dbReference type="Proteomes" id="UP001301769"/>
    </source>
</evidence>
<evidence type="ECO:0000256" key="1">
    <source>
        <dbReference type="SAM" id="MobiDB-lite"/>
    </source>
</evidence>
<feature type="region of interest" description="Disordered" evidence="1">
    <location>
        <begin position="326"/>
        <end position="368"/>
    </location>
</feature>
<feature type="compositionally biased region" description="Basic and acidic residues" evidence="1">
    <location>
        <begin position="341"/>
        <end position="368"/>
    </location>
</feature>
<feature type="transmembrane region" description="Helical" evidence="2">
    <location>
        <begin position="286"/>
        <end position="312"/>
    </location>
</feature>
<feature type="domain" description="DUF7728" evidence="3">
    <location>
        <begin position="48"/>
        <end position="189"/>
    </location>
</feature>
<sequence length="368" mass="40069">MLLKPFSVAALVAASATSNAFLIPPQLSELDIEVAEIVPLSEAPEKVIVELDCPGCPVGLKGEAAEDALLNPPPQNFLHFWFTIDHEGSDRLLVNGLELYPAAKAFPGLYAIQVLDDKKQKALPRKLGYSVQVQPVAKDNDGGLELIQLDLQVIEVGDVFVKDIPNVRVKLIKGDGKLMIGGVETTASQSPHTEGDQDGECTTLMCKWIAYAQEKFKQMKNHVKPKPCNKNGINKGWRYGHGGHHGGPAHGPHHGHDNYNQRPAHSTEETNPHSVVKLFKNIFSHILFPVVIGVVAGVSVSLIGMVIGTLVVSMWRAVFRRGTGPSYSAVATKEDEEAPGDEEKSGLMEHQDPPPAYEHPEDVKKTDM</sequence>
<evidence type="ECO:0000313" key="4">
    <source>
        <dbReference type="EMBL" id="KAK4214108.1"/>
    </source>
</evidence>
<dbReference type="AlphaFoldDB" id="A0AAN6Y8K1"/>
<name>A0AAN6Y8K1_9PEZI</name>
<dbReference type="PANTHER" id="PTHR40622:SF1">
    <property type="match status" value="1"/>
</dbReference>
<keyword evidence="2" id="KW-0472">Membrane</keyword>
<comment type="caution">
    <text evidence="4">The sequence shown here is derived from an EMBL/GenBank/DDBJ whole genome shotgun (WGS) entry which is preliminary data.</text>
</comment>
<reference evidence="4" key="1">
    <citation type="journal article" date="2023" name="Mol. Phylogenet. Evol.">
        <title>Genome-scale phylogeny and comparative genomics of the fungal order Sordariales.</title>
        <authorList>
            <person name="Hensen N."/>
            <person name="Bonometti L."/>
            <person name="Westerberg I."/>
            <person name="Brannstrom I.O."/>
            <person name="Guillou S."/>
            <person name="Cros-Aarteil S."/>
            <person name="Calhoun S."/>
            <person name="Haridas S."/>
            <person name="Kuo A."/>
            <person name="Mondo S."/>
            <person name="Pangilinan J."/>
            <person name="Riley R."/>
            <person name="LaButti K."/>
            <person name="Andreopoulos B."/>
            <person name="Lipzen A."/>
            <person name="Chen C."/>
            <person name="Yan M."/>
            <person name="Daum C."/>
            <person name="Ng V."/>
            <person name="Clum A."/>
            <person name="Steindorff A."/>
            <person name="Ohm R.A."/>
            <person name="Martin F."/>
            <person name="Silar P."/>
            <person name="Natvig D.O."/>
            <person name="Lalanne C."/>
            <person name="Gautier V."/>
            <person name="Ament-Velasquez S.L."/>
            <person name="Kruys A."/>
            <person name="Hutchinson M.I."/>
            <person name="Powell A.J."/>
            <person name="Barry K."/>
            <person name="Miller A.N."/>
            <person name="Grigoriev I.V."/>
            <person name="Debuchy R."/>
            <person name="Gladieux P."/>
            <person name="Hiltunen Thoren M."/>
            <person name="Johannesson H."/>
        </authorList>
    </citation>
    <scope>NUCLEOTIDE SEQUENCE</scope>
    <source>
        <strain evidence="4">PSN293</strain>
    </source>
</reference>
<protein>
    <recommendedName>
        <fullName evidence="3">DUF7728 domain-containing protein</fullName>
    </recommendedName>
</protein>